<dbReference type="Gene3D" id="3.60.10.10">
    <property type="entry name" value="Endonuclease/exonuclease/phosphatase"/>
    <property type="match status" value="1"/>
</dbReference>
<organism evidence="2 3">
    <name type="scientific">Rhodosalinus halophilus</name>
    <dbReference type="NCBI Taxonomy" id="2259333"/>
    <lineage>
        <taxon>Bacteria</taxon>
        <taxon>Pseudomonadati</taxon>
        <taxon>Pseudomonadota</taxon>
        <taxon>Alphaproteobacteria</taxon>
        <taxon>Rhodobacterales</taxon>
        <taxon>Paracoccaceae</taxon>
        <taxon>Rhodosalinus</taxon>
    </lineage>
</organism>
<dbReference type="InterPro" id="IPR036691">
    <property type="entry name" value="Endo/exonu/phosph_ase_sf"/>
</dbReference>
<dbReference type="Pfam" id="PF03372">
    <property type="entry name" value="Exo_endo_phos"/>
    <property type="match status" value="1"/>
</dbReference>
<dbReference type="InterPro" id="IPR005135">
    <property type="entry name" value="Endo/exonuclease/phosphatase"/>
</dbReference>
<dbReference type="GO" id="GO:0003824">
    <property type="term" value="F:catalytic activity"/>
    <property type="evidence" value="ECO:0007669"/>
    <property type="project" value="InterPro"/>
</dbReference>
<gene>
    <name evidence="2" type="ORF">DRV85_09225</name>
</gene>
<dbReference type="Proteomes" id="UP000253370">
    <property type="component" value="Unassembled WGS sequence"/>
</dbReference>
<dbReference type="AlphaFoldDB" id="A0A365UBQ3"/>
<dbReference type="SUPFAM" id="SSF56219">
    <property type="entry name" value="DNase I-like"/>
    <property type="match status" value="1"/>
</dbReference>
<comment type="caution">
    <text evidence="2">The sequence shown here is derived from an EMBL/GenBank/DDBJ whole genome shotgun (WGS) entry which is preliminary data.</text>
</comment>
<sequence length="238" mass="25399">MIASPPDSPRALRLASYNIRKAVGLDRRRDPARIVEVLAEIAPDVAVLQEVDTRVPPRRAVLSPASMEAHAGLRLLDPSVGIGRTGFHGNTLALAPHVALLDLDAIDLPGLEPRGAVLARLGLPDGELFLVGCHLPLVATFRRVAVERLAEVVRAAGATRWVIAGDLNEPREVGTLAPFVEGARILPAGLSFHTRMPRFALDRFILSPGLGGRAHVHDSDASRIASDHFPVVATLGPE</sequence>
<feature type="domain" description="Endonuclease/exonuclease/phosphatase" evidence="1">
    <location>
        <begin position="15"/>
        <end position="228"/>
    </location>
</feature>
<evidence type="ECO:0000313" key="3">
    <source>
        <dbReference type="Proteomes" id="UP000253370"/>
    </source>
</evidence>
<evidence type="ECO:0000313" key="2">
    <source>
        <dbReference type="EMBL" id="RBI85888.1"/>
    </source>
</evidence>
<reference evidence="2 3" key="1">
    <citation type="submission" date="2018-07" db="EMBL/GenBank/DDBJ databases">
        <title>Rhodosalinus sp. strain E84T genomic sequence and assembly.</title>
        <authorList>
            <person name="Liu Z.-W."/>
            <person name="Lu D.-C."/>
        </authorList>
    </citation>
    <scope>NUCLEOTIDE SEQUENCE [LARGE SCALE GENOMIC DNA]</scope>
    <source>
        <strain evidence="2 3">E84</strain>
    </source>
</reference>
<name>A0A365UBQ3_9RHOB</name>
<keyword evidence="3" id="KW-1185">Reference proteome</keyword>
<evidence type="ECO:0000259" key="1">
    <source>
        <dbReference type="Pfam" id="PF03372"/>
    </source>
</evidence>
<accession>A0A365UBQ3</accession>
<proteinExistence type="predicted"/>
<protein>
    <recommendedName>
        <fullName evidence="1">Endonuclease/exonuclease/phosphatase domain-containing protein</fullName>
    </recommendedName>
</protein>
<dbReference type="EMBL" id="QNTQ01000006">
    <property type="protein sequence ID" value="RBI85888.1"/>
    <property type="molecule type" value="Genomic_DNA"/>
</dbReference>